<keyword evidence="3" id="KW-1185">Reference proteome</keyword>
<evidence type="ECO:0000256" key="1">
    <source>
        <dbReference type="SAM" id="Phobius"/>
    </source>
</evidence>
<name>A0A128EZQ8_9GAMM</name>
<feature type="transmembrane region" description="Helical" evidence="1">
    <location>
        <begin position="105"/>
        <end position="123"/>
    </location>
</feature>
<keyword evidence="1" id="KW-0472">Membrane</keyword>
<protein>
    <submittedName>
        <fullName evidence="2">VanZ like family protein</fullName>
    </submittedName>
</protein>
<accession>A0A128EZQ8</accession>
<reference evidence="3" key="1">
    <citation type="submission" date="2016-02" db="EMBL/GenBank/DDBJ databases">
        <authorList>
            <person name="Rodrigo-Torres Lidia"/>
            <person name="Arahal R.David."/>
        </authorList>
    </citation>
    <scope>NUCLEOTIDE SEQUENCE [LARGE SCALE GENOMIC DNA]</scope>
    <source>
        <strain evidence="3">CECT 9029</strain>
    </source>
</reference>
<dbReference type="EMBL" id="FIZX01000001">
    <property type="protein sequence ID" value="CZF80052.1"/>
    <property type="molecule type" value="Genomic_DNA"/>
</dbReference>
<dbReference type="STRING" id="1796497.GCE9029_01820"/>
<feature type="transmembrane region" description="Helical" evidence="1">
    <location>
        <begin position="47"/>
        <end position="64"/>
    </location>
</feature>
<organism evidence="2 3">
    <name type="scientific">Grimontia celer</name>
    <dbReference type="NCBI Taxonomy" id="1796497"/>
    <lineage>
        <taxon>Bacteria</taxon>
        <taxon>Pseudomonadati</taxon>
        <taxon>Pseudomonadota</taxon>
        <taxon>Gammaproteobacteria</taxon>
        <taxon>Vibrionales</taxon>
        <taxon>Vibrionaceae</taxon>
        <taxon>Grimontia</taxon>
    </lineage>
</organism>
<evidence type="ECO:0000313" key="3">
    <source>
        <dbReference type="Proteomes" id="UP000071641"/>
    </source>
</evidence>
<evidence type="ECO:0000313" key="2">
    <source>
        <dbReference type="EMBL" id="CZF80052.1"/>
    </source>
</evidence>
<keyword evidence="1" id="KW-1133">Transmembrane helix</keyword>
<proteinExistence type="predicted"/>
<sequence length="131" mass="14593">MANVSKYPLLMLVVFVILFGSASVLKSFGIFANQVRATEVMIGGDIYLHFIASFFLGQLCWLTTQRTSHFRLSIPTLTVLVLVVLDESLQYLIPSRQFSWLDMTVNVFGVLLGTSFCSAIATLRSKTKAIH</sequence>
<dbReference type="NCBIfam" id="NF037970">
    <property type="entry name" value="vanZ_1"/>
    <property type="match status" value="1"/>
</dbReference>
<keyword evidence="1" id="KW-0812">Transmembrane</keyword>
<gene>
    <name evidence="2" type="ORF">GCE9029_01820</name>
</gene>
<dbReference type="Proteomes" id="UP000071641">
    <property type="component" value="Unassembled WGS sequence"/>
</dbReference>
<dbReference type="AlphaFoldDB" id="A0A128EZQ8"/>